<accession>A0A7T8GNX6</accession>
<organism evidence="2 3">
    <name type="scientific">Caligus rogercresseyi</name>
    <name type="common">Sea louse</name>
    <dbReference type="NCBI Taxonomy" id="217165"/>
    <lineage>
        <taxon>Eukaryota</taxon>
        <taxon>Metazoa</taxon>
        <taxon>Ecdysozoa</taxon>
        <taxon>Arthropoda</taxon>
        <taxon>Crustacea</taxon>
        <taxon>Multicrustacea</taxon>
        <taxon>Hexanauplia</taxon>
        <taxon>Copepoda</taxon>
        <taxon>Siphonostomatoida</taxon>
        <taxon>Caligidae</taxon>
        <taxon>Caligus</taxon>
    </lineage>
</organism>
<feature type="region of interest" description="Disordered" evidence="1">
    <location>
        <begin position="60"/>
        <end position="91"/>
    </location>
</feature>
<dbReference type="AlphaFoldDB" id="A0A7T8GNX6"/>
<evidence type="ECO:0000256" key="1">
    <source>
        <dbReference type="SAM" id="MobiDB-lite"/>
    </source>
</evidence>
<protein>
    <submittedName>
        <fullName evidence="2">Uncharacterized protein</fullName>
    </submittedName>
</protein>
<evidence type="ECO:0000313" key="2">
    <source>
        <dbReference type="EMBL" id="QQP35047.1"/>
    </source>
</evidence>
<proteinExistence type="predicted"/>
<keyword evidence="3" id="KW-1185">Reference proteome</keyword>
<feature type="compositionally biased region" description="Polar residues" evidence="1">
    <location>
        <begin position="67"/>
        <end position="78"/>
    </location>
</feature>
<evidence type="ECO:0000313" key="3">
    <source>
        <dbReference type="Proteomes" id="UP000595437"/>
    </source>
</evidence>
<dbReference type="Proteomes" id="UP000595437">
    <property type="component" value="Chromosome 18"/>
</dbReference>
<dbReference type="OrthoDB" id="10068383at2759"/>
<name>A0A7T8GNX6_CALRO</name>
<reference evidence="3" key="1">
    <citation type="submission" date="2021-01" db="EMBL/GenBank/DDBJ databases">
        <title>Caligus Genome Assembly.</title>
        <authorList>
            <person name="Gallardo-Escarate C."/>
        </authorList>
    </citation>
    <scope>NUCLEOTIDE SEQUENCE [LARGE SCALE GENOMIC DNA]</scope>
</reference>
<dbReference type="EMBL" id="CP045907">
    <property type="protein sequence ID" value="QQP35047.1"/>
    <property type="molecule type" value="Genomic_DNA"/>
</dbReference>
<sequence length="161" mass="17951">MVKLLPKLTTAELRAECLSMELGDSEEALKSQRKPELVALLRHYIESCGCDPKTYDFGSVPTPPPSATDSLSGTNRLGVSQPPPFDMSAPRRGHRWSSWNDEFQTFLSLCGELPPEQKKALLLHCAGPTVQRWHKTLSIETKDDEDCYSSLLRAMTEAFSP</sequence>
<gene>
    <name evidence="2" type="ORF">FKW44_023160</name>
</gene>